<keyword evidence="2" id="KW-0813">Transport</keyword>
<dbReference type="PROSITE" id="PS50850">
    <property type="entry name" value="MFS"/>
    <property type="match status" value="1"/>
</dbReference>
<sequence>MDKSLSGKRGLIFFLGVLTALGPLCNDTYSPFLPLIARSLDALPGQAQLTMSTILLGFAGGQLVYGPLSDRFGRRPLLLLGLIVFMLASIGCAFALTINQLLFGRFL</sequence>
<feature type="domain" description="Major facilitator superfamily (MFS) profile" evidence="7">
    <location>
        <begin position="1"/>
        <end position="107"/>
    </location>
</feature>
<dbReference type="InterPro" id="IPR036259">
    <property type="entry name" value="MFS_trans_sf"/>
</dbReference>
<feature type="transmembrane region" description="Helical" evidence="6">
    <location>
        <begin position="77"/>
        <end position="98"/>
    </location>
</feature>
<keyword evidence="3 6" id="KW-0812">Transmembrane</keyword>
<name>A0A382XCS6_9ZZZZ</name>
<evidence type="ECO:0000313" key="8">
    <source>
        <dbReference type="EMBL" id="SVD68783.1"/>
    </source>
</evidence>
<dbReference type="InterPro" id="IPR020846">
    <property type="entry name" value="MFS_dom"/>
</dbReference>
<dbReference type="PANTHER" id="PTHR23502">
    <property type="entry name" value="MAJOR FACILITATOR SUPERFAMILY"/>
    <property type="match status" value="1"/>
</dbReference>
<evidence type="ECO:0000259" key="7">
    <source>
        <dbReference type="PROSITE" id="PS50850"/>
    </source>
</evidence>
<evidence type="ECO:0000256" key="3">
    <source>
        <dbReference type="ARBA" id="ARBA00022692"/>
    </source>
</evidence>
<reference evidence="8" key="1">
    <citation type="submission" date="2018-05" db="EMBL/GenBank/DDBJ databases">
        <authorList>
            <person name="Lanie J.A."/>
            <person name="Ng W.-L."/>
            <person name="Kazmierczak K.M."/>
            <person name="Andrzejewski T.M."/>
            <person name="Davidsen T.M."/>
            <person name="Wayne K.J."/>
            <person name="Tettelin H."/>
            <person name="Glass J.I."/>
            <person name="Rusch D."/>
            <person name="Podicherti R."/>
            <person name="Tsui H.-C.T."/>
            <person name="Winkler M.E."/>
        </authorList>
    </citation>
    <scope>NUCLEOTIDE SEQUENCE</scope>
</reference>
<evidence type="ECO:0000256" key="1">
    <source>
        <dbReference type="ARBA" id="ARBA00004141"/>
    </source>
</evidence>
<dbReference type="GO" id="GO:1990961">
    <property type="term" value="P:xenobiotic detoxification by transmembrane export across the plasma membrane"/>
    <property type="evidence" value="ECO:0007669"/>
    <property type="project" value="TreeGrafter"/>
</dbReference>
<dbReference type="GO" id="GO:0022857">
    <property type="term" value="F:transmembrane transporter activity"/>
    <property type="evidence" value="ECO:0007669"/>
    <property type="project" value="InterPro"/>
</dbReference>
<feature type="transmembrane region" description="Helical" evidence="6">
    <location>
        <begin position="49"/>
        <end position="65"/>
    </location>
</feature>
<dbReference type="GO" id="GO:0005886">
    <property type="term" value="C:plasma membrane"/>
    <property type="evidence" value="ECO:0007669"/>
    <property type="project" value="TreeGrafter"/>
</dbReference>
<dbReference type="EMBL" id="UINC01166688">
    <property type="protein sequence ID" value="SVD68783.1"/>
    <property type="molecule type" value="Genomic_DNA"/>
</dbReference>
<accession>A0A382XCS6</accession>
<dbReference type="Pfam" id="PF07690">
    <property type="entry name" value="MFS_1"/>
    <property type="match status" value="1"/>
</dbReference>
<evidence type="ECO:0000256" key="6">
    <source>
        <dbReference type="SAM" id="Phobius"/>
    </source>
</evidence>
<organism evidence="8">
    <name type="scientific">marine metagenome</name>
    <dbReference type="NCBI Taxonomy" id="408172"/>
    <lineage>
        <taxon>unclassified sequences</taxon>
        <taxon>metagenomes</taxon>
        <taxon>ecological metagenomes</taxon>
    </lineage>
</organism>
<gene>
    <name evidence="8" type="ORF">METZ01_LOCUS421637</name>
</gene>
<evidence type="ECO:0000256" key="5">
    <source>
        <dbReference type="ARBA" id="ARBA00023136"/>
    </source>
</evidence>
<evidence type="ECO:0000256" key="4">
    <source>
        <dbReference type="ARBA" id="ARBA00022989"/>
    </source>
</evidence>
<evidence type="ECO:0000256" key="2">
    <source>
        <dbReference type="ARBA" id="ARBA00022448"/>
    </source>
</evidence>
<dbReference type="InterPro" id="IPR011701">
    <property type="entry name" value="MFS"/>
</dbReference>
<comment type="subcellular location">
    <subcellularLocation>
        <location evidence="1">Membrane</location>
        <topology evidence="1">Multi-pass membrane protein</topology>
    </subcellularLocation>
</comment>
<feature type="non-terminal residue" evidence="8">
    <location>
        <position position="107"/>
    </location>
</feature>
<dbReference type="AlphaFoldDB" id="A0A382XCS6"/>
<keyword evidence="5 6" id="KW-0472">Membrane</keyword>
<dbReference type="PANTHER" id="PTHR23502:SF132">
    <property type="entry name" value="POLYAMINE TRANSPORTER 2-RELATED"/>
    <property type="match status" value="1"/>
</dbReference>
<protein>
    <recommendedName>
        <fullName evidence="7">Major facilitator superfamily (MFS) profile domain-containing protein</fullName>
    </recommendedName>
</protein>
<dbReference type="Gene3D" id="1.20.1720.10">
    <property type="entry name" value="Multidrug resistance protein D"/>
    <property type="match status" value="1"/>
</dbReference>
<dbReference type="SUPFAM" id="SSF103473">
    <property type="entry name" value="MFS general substrate transporter"/>
    <property type="match status" value="1"/>
</dbReference>
<keyword evidence="4 6" id="KW-1133">Transmembrane helix</keyword>
<proteinExistence type="predicted"/>